<keyword evidence="14" id="KW-1185">Reference proteome</keyword>
<feature type="coiled-coil region" evidence="10">
    <location>
        <begin position="159"/>
        <end position="200"/>
    </location>
</feature>
<dbReference type="InterPro" id="IPR000232">
    <property type="entry name" value="HSF_DNA-bd"/>
</dbReference>
<name>A0A8T3AD85_DENNO</name>
<dbReference type="SMART" id="SM00415">
    <property type="entry name" value="HSF"/>
    <property type="match status" value="1"/>
</dbReference>
<evidence type="ECO:0000259" key="12">
    <source>
        <dbReference type="PROSITE" id="PS00434"/>
    </source>
</evidence>
<comment type="subcellular location">
    <subcellularLocation>
        <location evidence="1">Nucleus</location>
    </subcellularLocation>
</comment>
<evidence type="ECO:0000313" key="13">
    <source>
        <dbReference type="EMBL" id="KAI0494120.1"/>
    </source>
</evidence>
<dbReference type="GO" id="GO:0006357">
    <property type="term" value="P:regulation of transcription by RNA polymerase II"/>
    <property type="evidence" value="ECO:0007669"/>
    <property type="project" value="TreeGrafter"/>
</dbReference>
<keyword evidence="10" id="KW-0175">Coiled coil</keyword>
<keyword evidence="8" id="KW-0539">Nucleus</keyword>
<feature type="region of interest" description="Disordered" evidence="11">
    <location>
        <begin position="122"/>
        <end position="144"/>
    </location>
</feature>
<dbReference type="EMBL" id="JAGYWB010000017">
    <property type="protein sequence ID" value="KAI0494120.1"/>
    <property type="molecule type" value="Genomic_DNA"/>
</dbReference>
<dbReference type="PANTHER" id="PTHR10015:SF338">
    <property type="entry name" value="HEAT STRESS TRANSCRIPTION FACTOR A-2"/>
    <property type="match status" value="1"/>
</dbReference>
<evidence type="ECO:0000313" key="14">
    <source>
        <dbReference type="Proteomes" id="UP000829196"/>
    </source>
</evidence>
<reference evidence="13" key="1">
    <citation type="journal article" date="2022" name="Front. Genet.">
        <title>Chromosome-Scale Assembly of the Dendrobium nobile Genome Provides Insights Into the Molecular Mechanism of the Biosynthesis of the Medicinal Active Ingredient of Dendrobium.</title>
        <authorList>
            <person name="Xu Q."/>
            <person name="Niu S.-C."/>
            <person name="Li K.-L."/>
            <person name="Zheng P.-J."/>
            <person name="Zhang X.-J."/>
            <person name="Jia Y."/>
            <person name="Liu Y."/>
            <person name="Niu Y.-X."/>
            <person name="Yu L.-H."/>
            <person name="Chen D.-F."/>
            <person name="Zhang G.-Q."/>
        </authorList>
    </citation>
    <scope>NUCLEOTIDE SEQUENCE</scope>
    <source>
        <tissue evidence="13">Leaf</tissue>
    </source>
</reference>
<protein>
    <recommendedName>
        <fullName evidence="12">HSF-type DNA-binding domain-containing protein</fullName>
    </recommendedName>
</protein>
<dbReference type="PRINTS" id="PR00056">
    <property type="entry name" value="HSFDOMAIN"/>
</dbReference>
<dbReference type="Gene3D" id="1.10.10.10">
    <property type="entry name" value="Winged helix-like DNA-binding domain superfamily/Winged helix DNA-binding domain"/>
    <property type="match status" value="1"/>
</dbReference>
<dbReference type="PANTHER" id="PTHR10015">
    <property type="entry name" value="HEAT SHOCK TRANSCRIPTION FACTOR"/>
    <property type="match status" value="1"/>
</dbReference>
<gene>
    <name evidence="13" type="ORF">KFK09_024251</name>
</gene>
<organism evidence="13 14">
    <name type="scientific">Dendrobium nobile</name>
    <name type="common">Orchid</name>
    <dbReference type="NCBI Taxonomy" id="94219"/>
    <lineage>
        <taxon>Eukaryota</taxon>
        <taxon>Viridiplantae</taxon>
        <taxon>Streptophyta</taxon>
        <taxon>Embryophyta</taxon>
        <taxon>Tracheophyta</taxon>
        <taxon>Spermatophyta</taxon>
        <taxon>Magnoliopsida</taxon>
        <taxon>Liliopsida</taxon>
        <taxon>Asparagales</taxon>
        <taxon>Orchidaceae</taxon>
        <taxon>Epidendroideae</taxon>
        <taxon>Malaxideae</taxon>
        <taxon>Dendrobiinae</taxon>
        <taxon>Dendrobium</taxon>
    </lineage>
</organism>
<dbReference type="PROSITE" id="PS00434">
    <property type="entry name" value="HSF_DOMAIN"/>
    <property type="match status" value="1"/>
</dbReference>
<comment type="subunit">
    <text evidence="2">Homotrimer.</text>
</comment>
<evidence type="ECO:0000256" key="6">
    <source>
        <dbReference type="ARBA" id="ARBA00023125"/>
    </source>
</evidence>
<keyword evidence="7" id="KW-0804">Transcription</keyword>
<feature type="compositionally biased region" description="Low complexity" evidence="11">
    <location>
        <begin position="124"/>
        <end position="138"/>
    </location>
</feature>
<dbReference type="SMR" id="A0A8T3AD85"/>
<dbReference type="OrthoDB" id="60033at2759"/>
<dbReference type="Pfam" id="PF00447">
    <property type="entry name" value="HSF_DNA-bind"/>
    <property type="match status" value="1"/>
</dbReference>
<evidence type="ECO:0000256" key="11">
    <source>
        <dbReference type="SAM" id="MobiDB-lite"/>
    </source>
</evidence>
<dbReference type="Proteomes" id="UP000829196">
    <property type="component" value="Unassembled WGS sequence"/>
</dbReference>
<dbReference type="GO" id="GO:0005634">
    <property type="term" value="C:nucleus"/>
    <property type="evidence" value="ECO:0007669"/>
    <property type="project" value="UniProtKB-SubCell"/>
</dbReference>
<proteinExistence type="inferred from homology"/>
<evidence type="ECO:0000256" key="9">
    <source>
        <dbReference type="RuleBase" id="RU004020"/>
    </source>
</evidence>
<comment type="similarity">
    <text evidence="9">Belongs to the HSF family.</text>
</comment>
<sequence length="307" mass="35149">MDELVMVKEEAEVTDDPPQPIIGLNDLGPPPFLMKIFEMVEDPETDTVVSWSSAKNSFIVWDSYKFSTTLLPKYFKHSNFSSFIRQLNTYGFRKVDPDRWEFANEKFLCGRRHLLKEIKRRRQVGQTSQQQNPSQQQSHEGTGRPACVELGQFGYDFEVDRLRRDRGTLLAEIAKLRQQHQNSQAQLLAMEERIEGTERKHRNTMAFMARALNNPIFIQQLIVRSQGKKKRSEALQTVEELEMASEMESILGAERSTEAVFGPYGEEIGEMSNVIWELMNAGMVASGLESDVKAESFCEGSMAPWLV</sequence>
<evidence type="ECO:0000256" key="1">
    <source>
        <dbReference type="ARBA" id="ARBA00004123"/>
    </source>
</evidence>
<dbReference type="SUPFAM" id="SSF46785">
    <property type="entry name" value="Winged helix' DNA-binding domain"/>
    <property type="match status" value="1"/>
</dbReference>
<evidence type="ECO:0000256" key="3">
    <source>
        <dbReference type="ARBA" id="ARBA00022553"/>
    </source>
</evidence>
<keyword evidence="6" id="KW-0238">DNA-binding</keyword>
<keyword evidence="5" id="KW-0346">Stress response</keyword>
<dbReference type="GO" id="GO:0034605">
    <property type="term" value="P:cellular response to heat"/>
    <property type="evidence" value="ECO:0007669"/>
    <property type="project" value="TreeGrafter"/>
</dbReference>
<dbReference type="GO" id="GO:0000978">
    <property type="term" value="F:RNA polymerase II cis-regulatory region sequence-specific DNA binding"/>
    <property type="evidence" value="ECO:0007669"/>
    <property type="project" value="TreeGrafter"/>
</dbReference>
<dbReference type="FunFam" id="1.10.10.10:FF:000057">
    <property type="entry name" value="Heat shock transcription factor 1"/>
    <property type="match status" value="1"/>
</dbReference>
<accession>A0A8T3AD85</accession>
<comment type="caution">
    <text evidence="13">The sequence shown here is derived from an EMBL/GenBank/DDBJ whole genome shotgun (WGS) entry which is preliminary data.</text>
</comment>
<evidence type="ECO:0000256" key="10">
    <source>
        <dbReference type="SAM" id="Coils"/>
    </source>
</evidence>
<keyword evidence="4" id="KW-0805">Transcription regulation</keyword>
<evidence type="ECO:0000256" key="7">
    <source>
        <dbReference type="ARBA" id="ARBA00023163"/>
    </source>
</evidence>
<feature type="domain" description="HSF-type DNA-binding" evidence="12">
    <location>
        <begin position="71"/>
        <end position="95"/>
    </location>
</feature>
<evidence type="ECO:0000256" key="4">
    <source>
        <dbReference type="ARBA" id="ARBA00023015"/>
    </source>
</evidence>
<dbReference type="AlphaFoldDB" id="A0A8T3AD85"/>
<dbReference type="GO" id="GO:0003700">
    <property type="term" value="F:DNA-binding transcription factor activity"/>
    <property type="evidence" value="ECO:0007669"/>
    <property type="project" value="InterPro"/>
</dbReference>
<keyword evidence="3" id="KW-0597">Phosphoprotein</keyword>
<evidence type="ECO:0000256" key="2">
    <source>
        <dbReference type="ARBA" id="ARBA00011233"/>
    </source>
</evidence>
<dbReference type="InterPro" id="IPR036390">
    <property type="entry name" value="WH_DNA-bd_sf"/>
</dbReference>
<evidence type="ECO:0000256" key="8">
    <source>
        <dbReference type="ARBA" id="ARBA00023242"/>
    </source>
</evidence>
<evidence type="ECO:0000256" key="5">
    <source>
        <dbReference type="ARBA" id="ARBA00023016"/>
    </source>
</evidence>
<dbReference type="InterPro" id="IPR036388">
    <property type="entry name" value="WH-like_DNA-bd_sf"/>
</dbReference>